<evidence type="ECO:0000256" key="7">
    <source>
        <dbReference type="ARBA" id="ARBA00048470"/>
    </source>
</evidence>
<evidence type="ECO:0000256" key="3">
    <source>
        <dbReference type="ARBA" id="ARBA00023457"/>
    </source>
</evidence>
<dbReference type="EMBL" id="CP090569">
    <property type="protein sequence ID" value="USF87770.1"/>
    <property type="molecule type" value="Genomic_DNA"/>
</dbReference>
<evidence type="ECO:0000256" key="1">
    <source>
        <dbReference type="ARBA" id="ARBA00023239"/>
    </source>
</evidence>
<dbReference type="InterPro" id="IPR036390">
    <property type="entry name" value="WH_DNA-bd_sf"/>
</dbReference>
<dbReference type="Pfam" id="PF17805">
    <property type="entry name" value="AsnC_trans_reg2"/>
    <property type="match status" value="1"/>
</dbReference>
<protein>
    <recommendedName>
        <fullName evidence="5">siroheme decarboxylase</fullName>
        <ecNumber evidence="5">4.1.1.111</ecNumber>
    </recommendedName>
</protein>
<proteinExistence type="inferred from homology"/>
<evidence type="ECO:0000259" key="9">
    <source>
        <dbReference type="Pfam" id="PF22451"/>
    </source>
</evidence>
<feature type="domain" description="Siroheme decarboxylase AsnC-like ligand binding" evidence="8">
    <location>
        <begin position="64"/>
        <end position="151"/>
    </location>
</feature>
<organism evidence="10 11">
    <name type="scientific">Candidatus Endoriftia persephonae</name>
    <dbReference type="NCBI Taxonomy" id="393765"/>
    <lineage>
        <taxon>Bacteria</taxon>
        <taxon>Pseudomonadati</taxon>
        <taxon>Pseudomonadota</taxon>
        <taxon>Gammaproteobacteria</taxon>
        <taxon>Chromatiales</taxon>
        <taxon>Sedimenticolaceae</taxon>
        <taxon>Candidatus Endoriftia</taxon>
    </lineage>
</organism>
<accession>A0A9J6ZYG7</accession>
<evidence type="ECO:0000256" key="2">
    <source>
        <dbReference type="ARBA" id="ARBA00023444"/>
    </source>
</evidence>
<dbReference type="PANTHER" id="PTHR43413">
    <property type="entry name" value="TRANSCRIPTIONAL REGULATOR, ASNC FAMILY"/>
    <property type="match status" value="1"/>
</dbReference>
<name>A0A9J6ZYG7_9GAMM</name>
<comment type="pathway">
    <text evidence="2">Porphyrin-containing compound metabolism.</text>
</comment>
<evidence type="ECO:0000313" key="11">
    <source>
        <dbReference type="Proteomes" id="UP001056649"/>
    </source>
</evidence>
<dbReference type="InterPro" id="IPR040523">
    <property type="entry name" value="AsnC_trans_reg2"/>
</dbReference>
<dbReference type="KEGG" id="eps:L0Y14_00555"/>
<dbReference type="InterPro" id="IPR053953">
    <property type="entry name" value="NirdL-like_HTH"/>
</dbReference>
<comment type="subunit">
    <text evidence="4">Probably forms a complex composed of NirD, NirL, NirG and NirH. All proteins are required for the total conversion of siroheme to didecarboxysiroheme.</text>
</comment>
<dbReference type="Gene3D" id="3.30.70.3460">
    <property type="match status" value="1"/>
</dbReference>
<evidence type="ECO:0000256" key="5">
    <source>
        <dbReference type="ARBA" id="ARBA00023471"/>
    </source>
</evidence>
<dbReference type="AlphaFoldDB" id="A0A9J6ZYG7"/>
<evidence type="ECO:0000259" key="8">
    <source>
        <dbReference type="Pfam" id="PF17805"/>
    </source>
</evidence>
<feature type="domain" description="Siroheme decarboxylase NirL-like HTH" evidence="9">
    <location>
        <begin position="7"/>
        <end position="52"/>
    </location>
</feature>
<dbReference type="GO" id="GO:0016829">
    <property type="term" value="F:lyase activity"/>
    <property type="evidence" value="ECO:0007669"/>
    <property type="project" value="UniProtKB-KW"/>
</dbReference>
<dbReference type="InterPro" id="IPR050684">
    <property type="entry name" value="HTH-Siroheme_Decarb"/>
</dbReference>
<comment type="function">
    <text evidence="6">Involved in heme d1 biosynthesis. Catalyzes the decarboxylation of siroheme into didecarboxysiroheme.</text>
</comment>
<dbReference type="Proteomes" id="UP001056649">
    <property type="component" value="Chromosome"/>
</dbReference>
<reference evidence="10" key="1">
    <citation type="journal article" date="2022" name="Mol. Ecol. Resour.">
        <title>The complete and closed genome of the facultative generalist Candidatus Endoriftia persephone from deep-sea hydrothermal vents.</title>
        <authorList>
            <person name="de Oliveira A.L."/>
            <person name="Srivastava A."/>
            <person name="Espada-Hinojosa S."/>
            <person name="Bright M."/>
        </authorList>
    </citation>
    <scope>NUCLEOTIDE SEQUENCE</scope>
    <source>
        <strain evidence="10">Tica-EPR-9o50.N</strain>
    </source>
</reference>
<comment type="catalytic activity">
    <reaction evidence="7">
        <text>siroheme + 2 H(+) = 12,18-didecarboxysiroheme + 2 CO2</text>
        <dbReference type="Rhea" id="RHEA:19093"/>
        <dbReference type="ChEBI" id="CHEBI:15378"/>
        <dbReference type="ChEBI" id="CHEBI:16526"/>
        <dbReference type="ChEBI" id="CHEBI:60052"/>
        <dbReference type="ChEBI" id="CHEBI:140497"/>
        <dbReference type="EC" id="4.1.1.111"/>
    </reaction>
</comment>
<dbReference type="PANTHER" id="PTHR43413:SF1">
    <property type="entry name" value="SIROHEME DECARBOXYLASE NIRL SUBUNIT"/>
    <property type="match status" value="1"/>
</dbReference>
<comment type="similarity">
    <text evidence="3">Belongs to the Ahb/Nir family.</text>
</comment>
<gene>
    <name evidence="10" type="ORF">L0Y14_00555</name>
</gene>
<evidence type="ECO:0000256" key="4">
    <source>
        <dbReference type="ARBA" id="ARBA00023465"/>
    </source>
</evidence>
<dbReference type="EC" id="4.1.1.111" evidence="5"/>
<evidence type="ECO:0000256" key="6">
    <source>
        <dbReference type="ARBA" id="ARBA00045291"/>
    </source>
</evidence>
<dbReference type="Pfam" id="PF22451">
    <property type="entry name" value="NirdL-like_HTH"/>
    <property type="match status" value="1"/>
</dbReference>
<dbReference type="SUPFAM" id="SSF46785">
    <property type="entry name" value="Winged helix' DNA-binding domain"/>
    <property type="match status" value="1"/>
</dbReference>
<evidence type="ECO:0000313" key="10">
    <source>
        <dbReference type="EMBL" id="USF87770.1"/>
    </source>
</evidence>
<keyword evidence="1" id="KW-0456">Lyase</keyword>
<keyword evidence="11" id="KW-1185">Reference proteome</keyword>
<sequence>MVLSDADRRLVAEIQGGLPLSSHPYAEVGERIGMREQEVIDRIAHLQREGVIKRLGIVVRHHELGYTANAMVVWDVPDARLDEVGEKLSNESCVTLCYQRPRCLPGWPYNLFSMIHGKDRQRVLNYIESIIEAQGLAGIPHKVLFSGRRFKQRGARYQ</sequence>
<dbReference type="RefSeq" id="WP_005964498.1">
    <property type="nucleotide sequence ID" value="NZ_CP090569.1"/>
</dbReference>